<keyword evidence="3 7" id="KW-0645">Protease</keyword>
<feature type="site" description="Interacts with free ubiquitin" evidence="9">
    <location>
        <position position="261"/>
    </location>
</feature>
<dbReference type="GO" id="GO:0005634">
    <property type="term" value="C:nucleus"/>
    <property type="evidence" value="ECO:0007669"/>
    <property type="project" value="TreeGrafter"/>
</dbReference>
<feature type="active site" evidence="8">
    <location>
        <position position="265"/>
    </location>
</feature>
<evidence type="ECO:0000256" key="8">
    <source>
        <dbReference type="PIRSR" id="PIRSR013503-1"/>
    </source>
</evidence>
<dbReference type="OrthoDB" id="18915at2759"/>
<dbReference type="CDD" id="cd22763">
    <property type="entry name" value="OTUB1"/>
    <property type="match status" value="1"/>
</dbReference>
<dbReference type="PANTHER" id="PTHR12931:SF15">
    <property type="entry name" value="UBIQUITIN THIOESTERASE OTUBAIN-LIKE"/>
    <property type="match status" value="1"/>
</dbReference>
<dbReference type="InterPro" id="IPR019400">
    <property type="entry name" value="Peptidase_C65_otubain"/>
</dbReference>
<gene>
    <name evidence="11" type="ORF">CUNI_LOCUS15377</name>
</gene>
<evidence type="ECO:0000256" key="3">
    <source>
        <dbReference type="ARBA" id="ARBA00022670"/>
    </source>
</evidence>
<dbReference type="GO" id="GO:0006508">
    <property type="term" value="P:proteolysis"/>
    <property type="evidence" value="ECO:0007669"/>
    <property type="project" value="UniProtKB-KW"/>
</dbReference>
<dbReference type="GO" id="GO:0043130">
    <property type="term" value="F:ubiquitin binding"/>
    <property type="evidence" value="ECO:0007669"/>
    <property type="project" value="UniProtKB-UniRule"/>
</dbReference>
<feature type="active site" description="Nucleophile" evidence="8">
    <location>
        <position position="85"/>
    </location>
</feature>
<sequence>MEPRSDTVQEDFNYDPDRNYDEVIMAQQRIIEKEIAESQPLISNLLTFDEIVEEYSDEDSVYRHKIEDLKGRYKNMRKTRGDGNCFFRAFGFSFLEKLLQDADGYKSFVDVVHKSKDMLISLGFPQFTLEDFYDTFVDIVKQVECPGTVEKLLETFNDQGLSDYFVVYLRLLVSGHLQANEESYIHFIDGERTVRQFCSQEVEPMGRESDHIHIVALTKALQVPICVEYMDREGLACNAFNFNPSDATDEADPKPTVTLLYRPGHYDILYPL</sequence>
<evidence type="ECO:0000256" key="5">
    <source>
        <dbReference type="ARBA" id="ARBA00022801"/>
    </source>
</evidence>
<comment type="similarity">
    <text evidence="2 7">Belongs to the peptidase C65 family.</text>
</comment>
<feature type="site" description="Interacts with free ubiquitin" evidence="9">
    <location>
        <position position="231"/>
    </location>
</feature>
<feature type="domain" description="OTU" evidence="10">
    <location>
        <begin position="74"/>
        <end position="272"/>
    </location>
</feature>
<protein>
    <recommendedName>
        <fullName evidence="7">Ubiquitin thioesterase</fullName>
        <ecNumber evidence="7">3.4.19.12</ecNumber>
    </recommendedName>
</protein>
<evidence type="ECO:0000256" key="7">
    <source>
        <dbReference type="PIRNR" id="PIRNR013503"/>
    </source>
</evidence>
<dbReference type="InterPro" id="IPR042468">
    <property type="entry name" value="Peptidase_C65_otubain_sub1"/>
</dbReference>
<dbReference type="Pfam" id="PF10275">
    <property type="entry name" value="Peptidase_C65"/>
    <property type="match status" value="1"/>
</dbReference>
<comment type="caution">
    <text evidence="11">The sequence shown here is derived from an EMBL/GenBank/DDBJ whole genome shotgun (WGS) entry which is preliminary data.</text>
</comment>
<dbReference type="EC" id="3.4.19.12" evidence="7"/>
<dbReference type="Gene3D" id="3.30.200.60">
    <property type="entry name" value="Peptidase C65 Otubain, subdomain 1"/>
    <property type="match status" value="1"/>
</dbReference>
<keyword evidence="4 7" id="KW-0833">Ubl conjugation pathway</keyword>
<proteinExistence type="inferred from homology"/>
<dbReference type="PROSITE" id="PS50802">
    <property type="entry name" value="OTU"/>
    <property type="match status" value="1"/>
</dbReference>
<evidence type="ECO:0000256" key="1">
    <source>
        <dbReference type="ARBA" id="ARBA00000707"/>
    </source>
</evidence>
<organism evidence="11 12">
    <name type="scientific">Candidula unifasciata</name>
    <dbReference type="NCBI Taxonomy" id="100452"/>
    <lineage>
        <taxon>Eukaryota</taxon>
        <taxon>Metazoa</taxon>
        <taxon>Spiralia</taxon>
        <taxon>Lophotrochozoa</taxon>
        <taxon>Mollusca</taxon>
        <taxon>Gastropoda</taxon>
        <taxon>Heterobranchia</taxon>
        <taxon>Euthyneura</taxon>
        <taxon>Panpulmonata</taxon>
        <taxon>Eupulmonata</taxon>
        <taxon>Stylommatophora</taxon>
        <taxon>Helicina</taxon>
        <taxon>Helicoidea</taxon>
        <taxon>Geomitridae</taxon>
        <taxon>Candidula</taxon>
    </lineage>
</organism>
<dbReference type="EMBL" id="CAJHNH020003691">
    <property type="protein sequence ID" value="CAG5129819.1"/>
    <property type="molecule type" value="Genomic_DNA"/>
</dbReference>
<keyword evidence="12" id="KW-1185">Reference proteome</keyword>
<dbReference type="SUPFAM" id="SSF54001">
    <property type="entry name" value="Cysteine proteinases"/>
    <property type="match status" value="1"/>
</dbReference>
<dbReference type="InterPro" id="IPR003323">
    <property type="entry name" value="OTU_dom"/>
</dbReference>
<dbReference type="InterPro" id="IPR038765">
    <property type="entry name" value="Papain-like_cys_pep_sf"/>
</dbReference>
<dbReference type="PIRSF" id="PIRSF013503">
    <property type="entry name" value="Ubiquitin_thioesterase_Otubain"/>
    <property type="match status" value="1"/>
</dbReference>
<evidence type="ECO:0000259" key="10">
    <source>
        <dbReference type="PROSITE" id="PS50802"/>
    </source>
</evidence>
<dbReference type="FunFam" id="1.20.1300.20:FF:000001">
    <property type="entry name" value="Ubiquitin thioesterase OTUB1"/>
    <property type="match status" value="1"/>
</dbReference>
<evidence type="ECO:0000313" key="11">
    <source>
        <dbReference type="EMBL" id="CAG5129819.1"/>
    </source>
</evidence>
<reference evidence="11" key="1">
    <citation type="submission" date="2021-04" db="EMBL/GenBank/DDBJ databases">
        <authorList>
            <consortium name="Molecular Ecology Group"/>
        </authorList>
    </citation>
    <scope>NUCLEOTIDE SEQUENCE</scope>
</reference>
<dbReference type="InterPro" id="IPR042467">
    <property type="entry name" value="Peptidase_C65_otubain_sub2"/>
</dbReference>
<dbReference type="Proteomes" id="UP000678393">
    <property type="component" value="Unassembled WGS sequence"/>
</dbReference>
<evidence type="ECO:0000256" key="9">
    <source>
        <dbReference type="PIRSR" id="PIRSR013503-2"/>
    </source>
</evidence>
<feature type="site" description="Interacts with free ubiquitin" evidence="9">
    <location>
        <position position="229"/>
    </location>
</feature>
<dbReference type="Gene3D" id="1.20.1300.20">
    <property type="entry name" value="Peptidase C65 Otubain, subdomain 2"/>
    <property type="match status" value="1"/>
</dbReference>
<accession>A0A8S3ZKC7</accession>
<dbReference type="AlphaFoldDB" id="A0A8S3ZKC7"/>
<evidence type="ECO:0000313" key="12">
    <source>
        <dbReference type="Proteomes" id="UP000678393"/>
    </source>
</evidence>
<evidence type="ECO:0000256" key="6">
    <source>
        <dbReference type="ARBA" id="ARBA00022807"/>
    </source>
</evidence>
<keyword evidence="6 7" id="KW-0788">Thiol protease</keyword>
<feature type="site" description="Interacts with free ubiquitin" evidence="9">
    <location>
        <position position="266"/>
    </location>
</feature>
<keyword evidence="5 7" id="KW-0378">Hydrolase</keyword>
<feature type="active site" evidence="8">
    <location>
        <position position="82"/>
    </location>
</feature>
<evidence type="ECO:0000256" key="4">
    <source>
        <dbReference type="ARBA" id="ARBA00022786"/>
    </source>
</evidence>
<dbReference type="PANTHER" id="PTHR12931">
    <property type="entry name" value="UBIQUITIN THIOLESTERASE PROTEIN OTUB"/>
    <property type="match status" value="1"/>
</dbReference>
<dbReference type="GO" id="GO:0004843">
    <property type="term" value="F:cysteine-type deubiquitinase activity"/>
    <property type="evidence" value="ECO:0007669"/>
    <property type="project" value="UniProtKB-UniRule"/>
</dbReference>
<comment type="catalytic activity">
    <reaction evidence="1 7">
        <text>Thiol-dependent hydrolysis of ester, thioester, amide, peptide and isopeptide bonds formed by the C-terminal Gly of ubiquitin (a 76-residue protein attached to proteins as an intracellular targeting signal).</text>
        <dbReference type="EC" id="3.4.19.12"/>
    </reaction>
</comment>
<name>A0A8S3ZKC7_9EUPU</name>
<dbReference type="InterPro" id="IPR016615">
    <property type="entry name" value="Otubain"/>
</dbReference>
<evidence type="ECO:0000256" key="2">
    <source>
        <dbReference type="ARBA" id="ARBA00006579"/>
    </source>
</evidence>
<dbReference type="GO" id="GO:0071108">
    <property type="term" value="P:protein K48-linked deubiquitination"/>
    <property type="evidence" value="ECO:0007669"/>
    <property type="project" value="TreeGrafter"/>
</dbReference>